<dbReference type="Proteomes" id="UP000824267">
    <property type="component" value="Unassembled WGS sequence"/>
</dbReference>
<comment type="caution">
    <text evidence="1">The sequence shown here is derived from an EMBL/GenBank/DDBJ whole genome shotgun (WGS) entry which is preliminary data.</text>
</comment>
<proteinExistence type="predicted"/>
<reference evidence="1" key="2">
    <citation type="submission" date="2021-04" db="EMBL/GenBank/DDBJ databases">
        <authorList>
            <person name="Gilroy R."/>
        </authorList>
    </citation>
    <scope>NUCLEOTIDE SEQUENCE</scope>
    <source>
        <strain evidence="1">Gambia16-930</strain>
    </source>
</reference>
<evidence type="ECO:0000313" key="1">
    <source>
        <dbReference type="EMBL" id="HIW87412.1"/>
    </source>
</evidence>
<evidence type="ECO:0000313" key="2">
    <source>
        <dbReference type="Proteomes" id="UP000824267"/>
    </source>
</evidence>
<dbReference type="EMBL" id="DXGG01000132">
    <property type="protein sequence ID" value="HIW87412.1"/>
    <property type="molecule type" value="Genomic_DNA"/>
</dbReference>
<gene>
    <name evidence="1" type="ORF">IAC47_03965</name>
</gene>
<protein>
    <submittedName>
        <fullName evidence="1">Uncharacterized protein</fullName>
    </submittedName>
</protein>
<feature type="non-terminal residue" evidence="1">
    <location>
        <position position="85"/>
    </location>
</feature>
<dbReference type="AlphaFoldDB" id="A0A9D1RIS6"/>
<name>A0A9D1RIS6_9BACT</name>
<organism evidence="1 2">
    <name type="scientific">Candidatus Onthomorpha intestinigallinarum</name>
    <dbReference type="NCBI Taxonomy" id="2840880"/>
    <lineage>
        <taxon>Bacteria</taxon>
        <taxon>Pseudomonadati</taxon>
        <taxon>Bacteroidota</taxon>
        <taxon>Bacteroidia</taxon>
        <taxon>Bacteroidales</taxon>
        <taxon>Candidatus Onthomorpha</taxon>
    </lineage>
</organism>
<accession>A0A9D1RIS6</accession>
<reference evidence="1" key="1">
    <citation type="journal article" date="2021" name="PeerJ">
        <title>Extensive microbial diversity within the chicken gut microbiome revealed by metagenomics and culture.</title>
        <authorList>
            <person name="Gilroy R."/>
            <person name="Ravi A."/>
            <person name="Getino M."/>
            <person name="Pursley I."/>
            <person name="Horton D.L."/>
            <person name="Alikhan N.F."/>
            <person name="Baker D."/>
            <person name="Gharbi K."/>
            <person name="Hall N."/>
            <person name="Watson M."/>
            <person name="Adriaenssens E.M."/>
            <person name="Foster-Nyarko E."/>
            <person name="Jarju S."/>
            <person name="Secka A."/>
            <person name="Antonio M."/>
            <person name="Oren A."/>
            <person name="Chaudhuri R.R."/>
            <person name="La Ragione R."/>
            <person name="Hildebrand F."/>
            <person name="Pallen M.J."/>
        </authorList>
    </citation>
    <scope>NUCLEOTIDE SEQUENCE</scope>
    <source>
        <strain evidence="1">Gambia16-930</strain>
    </source>
</reference>
<sequence length="85" mass="9993">MNSTKINRIIKITTLANDIIKQENNLKNKLLFACRFECTAQKSHKKFKIETSTVIEEMKQSMDGDYSDVFSSVWNDTLFFVQFNY</sequence>